<dbReference type="InterPro" id="IPR036866">
    <property type="entry name" value="RibonucZ/Hydroxyglut_hydro"/>
</dbReference>
<dbReference type="InterPro" id="IPR001279">
    <property type="entry name" value="Metallo-B-lactamas"/>
</dbReference>
<dbReference type="EMBL" id="BAMX01000008">
    <property type="protein sequence ID" value="GAN65385.1"/>
    <property type="molecule type" value="Genomic_DNA"/>
</dbReference>
<dbReference type="KEGG" id="aot:AcetOri_orf01472"/>
<keyword evidence="13" id="KW-1185">Reference proteome</keyword>
<dbReference type="RefSeq" id="WP_048840446.1">
    <property type="nucleotide sequence ID" value="NZ_BAMX01000008.1"/>
</dbReference>
<comment type="pathway">
    <text evidence="2 7">Secondary metabolite metabolism; methylglyoxal degradation; (R)-lactate from methylglyoxal: step 2/2.</text>
</comment>
<feature type="binding site" evidence="7">
    <location>
        <position position="56"/>
    </location>
    <ligand>
        <name>Zn(2+)</name>
        <dbReference type="ChEBI" id="CHEBI:29105"/>
        <label>1</label>
    </ligand>
</feature>
<dbReference type="PANTHER" id="PTHR43705:SF1">
    <property type="entry name" value="HYDROXYACYLGLUTATHIONE HYDROLASE GLOB"/>
    <property type="match status" value="1"/>
</dbReference>
<feature type="binding site" evidence="7">
    <location>
        <position position="133"/>
    </location>
    <ligand>
        <name>Zn(2+)</name>
        <dbReference type="ChEBI" id="CHEBI:29105"/>
        <label>2</label>
    </ligand>
</feature>
<evidence type="ECO:0000313" key="16">
    <source>
        <dbReference type="Proteomes" id="UP000270034"/>
    </source>
</evidence>
<dbReference type="Proteomes" id="UP000194639">
    <property type="component" value="Unassembled WGS sequence"/>
</dbReference>
<comment type="similarity">
    <text evidence="3 7">Belongs to the metallo-beta-lactamase superfamily. Glyoxalase II family.</text>
</comment>
<evidence type="ECO:0000256" key="5">
    <source>
        <dbReference type="ARBA" id="ARBA00022801"/>
    </source>
</evidence>
<dbReference type="Proteomes" id="UP000032670">
    <property type="component" value="Unassembled WGS sequence"/>
</dbReference>
<evidence type="ECO:0000256" key="1">
    <source>
        <dbReference type="ARBA" id="ARBA00001623"/>
    </source>
</evidence>
<reference evidence="10 13" key="1">
    <citation type="submission" date="2012-11" db="EMBL/GenBank/DDBJ databases">
        <title>Whole genome sequence of Acetobacter orientalis 21F-2.</title>
        <authorList>
            <person name="Azuma Y."/>
            <person name="Higashiura N."/>
            <person name="Hirakawa H."/>
            <person name="Matsushita K."/>
        </authorList>
    </citation>
    <scope>NUCLEOTIDE SEQUENCE [LARGE SCALE GENOMIC DNA]</scope>
    <source>
        <strain evidence="10 13">21F-2</strain>
    </source>
</reference>
<evidence type="ECO:0000313" key="9">
    <source>
        <dbReference type="EMBL" id="BBC79346.1"/>
    </source>
</evidence>
<comment type="subunit">
    <text evidence="7">Monomer.</text>
</comment>
<protein>
    <recommendedName>
        <fullName evidence="7">Hydroxyacylglutathione hydrolase</fullName>
        <ecNumber evidence="7">3.1.2.6</ecNumber>
    </recommendedName>
    <alternativeName>
        <fullName evidence="7">Glyoxalase II</fullName>
        <shortName evidence="7">Glx II</shortName>
    </alternativeName>
</protein>
<dbReference type="SUPFAM" id="SSF56281">
    <property type="entry name" value="Metallo-hydrolase/oxidoreductase"/>
    <property type="match status" value="1"/>
</dbReference>
<dbReference type="PANTHER" id="PTHR43705">
    <property type="entry name" value="HYDROXYACYLGLUTATHIONE HYDROLASE"/>
    <property type="match status" value="1"/>
</dbReference>
<dbReference type="STRING" id="1231341.Abor_008_026"/>
<gene>
    <name evidence="7" type="primary">gloB</name>
    <name evidence="10" type="ORF">Abor_008_026</name>
    <name evidence="9" type="ORF">AcetOrient_orf01472</name>
    <name evidence="11" type="ORF">HK12_12105</name>
    <name evidence="12" type="ORF">HK15_06160</name>
</gene>
<dbReference type="InterPro" id="IPR032282">
    <property type="entry name" value="HAGH_C"/>
</dbReference>
<dbReference type="EMBL" id="AP018515">
    <property type="protein sequence ID" value="BBC79346.1"/>
    <property type="molecule type" value="Genomic_DNA"/>
</dbReference>
<feature type="binding site" evidence="7">
    <location>
        <position position="114"/>
    </location>
    <ligand>
        <name>Zn(2+)</name>
        <dbReference type="ChEBI" id="CHEBI:29105"/>
        <label>1</label>
    </ligand>
</feature>
<name>A0A251ZYM4_9PROT</name>
<dbReference type="NCBIfam" id="TIGR03413">
    <property type="entry name" value="GSH_gloB"/>
    <property type="match status" value="1"/>
</dbReference>
<dbReference type="UniPathway" id="UPA00619">
    <property type="reaction ID" value="UER00676"/>
</dbReference>
<feature type="binding site" evidence="7">
    <location>
        <position position="58"/>
    </location>
    <ligand>
        <name>Zn(2+)</name>
        <dbReference type="ChEBI" id="CHEBI:29105"/>
        <label>1</label>
    </ligand>
</feature>
<proteinExistence type="inferred from homology"/>
<feature type="binding site" evidence="7">
    <location>
        <position position="133"/>
    </location>
    <ligand>
        <name>Zn(2+)</name>
        <dbReference type="ChEBI" id="CHEBI:29105"/>
        <label>1</label>
    </ligand>
</feature>
<dbReference type="Proteomes" id="UP000270034">
    <property type="component" value="Chromosome"/>
</dbReference>
<accession>A0A0D6NIC8</accession>
<keyword evidence="5 7" id="KW-0378">Hydrolase</keyword>
<evidence type="ECO:0000256" key="2">
    <source>
        <dbReference type="ARBA" id="ARBA00004963"/>
    </source>
</evidence>
<reference evidence="14 15" key="2">
    <citation type="submission" date="2014-06" db="EMBL/GenBank/DDBJ databases">
        <authorList>
            <person name="Ju J."/>
            <person name="Zhang J."/>
        </authorList>
    </citation>
    <scope>NUCLEOTIDE SEQUENCE [LARGE SCALE GENOMIC DNA]</scope>
    <source>
        <strain evidence="11">DmW_045</strain>
        <strain evidence="12">DmW_048</strain>
    </source>
</reference>
<keyword evidence="6 7" id="KW-0862">Zinc</keyword>
<dbReference type="Gene3D" id="3.60.15.10">
    <property type="entry name" value="Ribonuclease Z/Hydroxyacylglutathione hydrolase-like"/>
    <property type="match status" value="1"/>
</dbReference>
<dbReference type="InterPro" id="IPR017782">
    <property type="entry name" value="Hydroxyacylglutathione_Hdrlase"/>
</dbReference>
<dbReference type="EC" id="3.1.2.6" evidence="7"/>
<dbReference type="Proteomes" id="UP000194999">
    <property type="component" value="Unassembled WGS sequence"/>
</dbReference>
<feature type="binding site" evidence="7">
    <location>
        <position position="60"/>
    </location>
    <ligand>
        <name>Zn(2+)</name>
        <dbReference type="ChEBI" id="CHEBI:29105"/>
        <label>2</label>
    </ligand>
</feature>
<evidence type="ECO:0000313" key="15">
    <source>
        <dbReference type="Proteomes" id="UP000194999"/>
    </source>
</evidence>
<evidence type="ECO:0000313" key="12">
    <source>
        <dbReference type="EMBL" id="OUJ02210.1"/>
    </source>
</evidence>
<sequence length="241" mass="25705">MPISIRAIPALSDNYIWLLQDQKTGLVAVIDPGEAAPVEAALNAANLKLSLILLTHHHADHTGGALALAHHYNAHIAGPASEQHRLPPLDTALHDGQSITLGQSTAQVIAVPGHTAGHIAYYFDAPHALFCGDTLFSLGCGRLFEGTPAQMFASLHRFDTLPDDTLVCCAHEYTQSNAAFASQIDPTNTALQARAQEVAALRAAGKPTLPSTLGLERATNPFLRAPDVETFAKIRAQKDQF</sequence>
<dbReference type="PIRSF" id="PIRSF005457">
    <property type="entry name" value="Glx"/>
    <property type="match status" value="1"/>
</dbReference>
<evidence type="ECO:0000313" key="10">
    <source>
        <dbReference type="EMBL" id="GAN65385.1"/>
    </source>
</evidence>
<feature type="domain" description="Metallo-beta-lactamase" evidence="8">
    <location>
        <begin position="13"/>
        <end position="171"/>
    </location>
</feature>
<comment type="function">
    <text evidence="7">Thiolesterase that catalyzes the hydrolysis of S-D-lactoyl-glutathione to form glutathione and D-lactic acid.</text>
</comment>
<dbReference type="GO" id="GO:0004416">
    <property type="term" value="F:hydroxyacylglutathione hydrolase activity"/>
    <property type="evidence" value="ECO:0007669"/>
    <property type="project" value="UniProtKB-UniRule"/>
</dbReference>
<reference evidence="9 16" key="3">
    <citation type="submission" date="2018-02" db="EMBL/GenBank/DDBJ databases">
        <title>Acetobacter orientalis genome.</title>
        <authorList>
            <person name="Nakashima N."/>
            <person name="Tamura T."/>
        </authorList>
    </citation>
    <scope>NUCLEOTIDE SEQUENCE [LARGE SCALE GENOMIC DNA]</scope>
    <source>
        <strain evidence="9 16">FAN1</strain>
    </source>
</reference>
<dbReference type="GO" id="GO:0046872">
    <property type="term" value="F:metal ion binding"/>
    <property type="evidence" value="ECO:0007669"/>
    <property type="project" value="UniProtKB-KW"/>
</dbReference>
<evidence type="ECO:0000313" key="11">
    <source>
        <dbReference type="EMBL" id="OUI79763.1"/>
    </source>
</evidence>
<evidence type="ECO:0000256" key="7">
    <source>
        <dbReference type="HAMAP-Rule" id="MF_01374"/>
    </source>
</evidence>
<keyword evidence="4 7" id="KW-0479">Metal-binding</keyword>
<feature type="binding site" evidence="7">
    <location>
        <position position="61"/>
    </location>
    <ligand>
        <name>Zn(2+)</name>
        <dbReference type="ChEBI" id="CHEBI:29105"/>
        <label>2</label>
    </ligand>
</feature>
<dbReference type="GO" id="GO:0019243">
    <property type="term" value="P:methylglyoxal catabolic process to D-lactate via S-lactoyl-glutathione"/>
    <property type="evidence" value="ECO:0007669"/>
    <property type="project" value="UniProtKB-UniRule"/>
</dbReference>
<dbReference type="InterPro" id="IPR035680">
    <property type="entry name" value="Clx_II_MBL"/>
</dbReference>
<comment type="catalytic activity">
    <reaction evidence="1 7">
        <text>an S-(2-hydroxyacyl)glutathione + H2O = a 2-hydroxy carboxylate + glutathione + H(+)</text>
        <dbReference type="Rhea" id="RHEA:21864"/>
        <dbReference type="ChEBI" id="CHEBI:15377"/>
        <dbReference type="ChEBI" id="CHEBI:15378"/>
        <dbReference type="ChEBI" id="CHEBI:57925"/>
        <dbReference type="ChEBI" id="CHEBI:58896"/>
        <dbReference type="ChEBI" id="CHEBI:71261"/>
        <dbReference type="EC" id="3.1.2.6"/>
    </reaction>
</comment>
<evidence type="ECO:0000256" key="6">
    <source>
        <dbReference type="ARBA" id="ARBA00022833"/>
    </source>
</evidence>
<dbReference type="HAMAP" id="MF_01374">
    <property type="entry name" value="Glyoxalase_2"/>
    <property type="match status" value="1"/>
</dbReference>
<evidence type="ECO:0000313" key="13">
    <source>
        <dbReference type="Proteomes" id="UP000032670"/>
    </source>
</evidence>
<evidence type="ECO:0000256" key="3">
    <source>
        <dbReference type="ARBA" id="ARBA00006759"/>
    </source>
</evidence>
<dbReference type="Pfam" id="PF00753">
    <property type="entry name" value="Lactamase_B"/>
    <property type="match status" value="1"/>
</dbReference>
<dbReference type="AlphaFoldDB" id="A0A251ZYM4"/>
<evidence type="ECO:0000259" key="8">
    <source>
        <dbReference type="SMART" id="SM00849"/>
    </source>
</evidence>
<evidence type="ECO:0000313" key="14">
    <source>
        <dbReference type="Proteomes" id="UP000194639"/>
    </source>
</evidence>
<evidence type="ECO:0000256" key="4">
    <source>
        <dbReference type="ARBA" id="ARBA00022723"/>
    </source>
</evidence>
<dbReference type="EMBL" id="JOOY01000028">
    <property type="protein sequence ID" value="OUJ02210.1"/>
    <property type="molecule type" value="Genomic_DNA"/>
</dbReference>
<organism evidence="11 14">
    <name type="scientific">Acetobacter orientalis</name>
    <dbReference type="NCBI Taxonomy" id="146474"/>
    <lineage>
        <taxon>Bacteria</taxon>
        <taxon>Pseudomonadati</taxon>
        <taxon>Pseudomonadota</taxon>
        <taxon>Alphaproteobacteria</taxon>
        <taxon>Acetobacterales</taxon>
        <taxon>Acetobacteraceae</taxon>
        <taxon>Acetobacter</taxon>
    </lineage>
</organism>
<dbReference type="Pfam" id="PF16123">
    <property type="entry name" value="HAGH_C"/>
    <property type="match status" value="1"/>
</dbReference>
<accession>A0A251ZYM4</accession>
<feature type="binding site" evidence="7">
    <location>
        <position position="171"/>
    </location>
    <ligand>
        <name>Zn(2+)</name>
        <dbReference type="ChEBI" id="CHEBI:29105"/>
        <label>2</label>
    </ligand>
</feature>
<dbReference type="GeneID" id="76203531"/>
<dbReference type="SMART" id="SM00849">
    <property type="entry name" value="Lactamase_B"/>
    <property type="match status" value="1"/>
</dbReference>
<dbReference type="InterPro" id="IPR050110">
    <property type="entry name" value="Glyoxalase_II_hydrolase"/>
</dbReference>
<comment type="cofactor">
    <cofactor evidence="7">
        <name>Zn(2+)</name>
        <dbReference type="ChEBI" id="CHEBI:29105"/>
    </cofactor>
    <text evidence="7">Binds 2 Zn(2+) ions per subunit.</text>
</comment>
<dbReference type="EMBL" id="JOMO01000052">
    <property type="protein sequence ID" value="OUI79763.1"/>
    <property type="molecule type" value="Genomic_DNA"/>
</dbReference>
<dbReference type="CDD" id="cd07723">
    <property type="entry name" value="hydroxyacylglutathione_hydrolase_MBL-fold"/>
    <property type="match status" value="1"/>
</dbReference>